<organism evidence="1">
    <name type="scientific">uncultured Caudovirales phage</name>
    <dbReference type="NCBI Taxonomy" id="2100421"/>
    <lineage>
        <taxon>Viruses</taxon>
        <taxon>Duplodnaviria</taxon>
        <taxon>Heunggongvirae</taxon>
        <taxon>Uroviricota</taxon>
        <taxon>Caudoviricetes</taxon>
        <taxon>Peduoviridae</taxon>
        <taxon>Maltschvirus</taxon>
        <taxon>Maltschvirus maltsch</taxon>
    </lineage>
</organism>
<sequence>MGIDAQLLVRIKGDRPTDAQIARWSWDLCRAVGARHFFINDGLPPAEYRVAHDAWHVAFNAHPKAATWRTNTDDHKQILKDLGPPPEELRRALSLPRSYYPDYNEPDVEPGKIYHQDGDPILAADGEWFLDVSLYSRYYGPGYERGDILTICAVAEWIELNIPDCEVWYGGDSSGITAELFDEDARRAMKKHLYSQQGREYFTGFARGEPFPTPKPCGLCVPGEPQFTRHGWGMNYVMVACAGCGKSFASKDSGKTWETQKEA</sequence>
<reference evidence="1" key="1">
    <citation type="submission" date="2020-04" db="EMBL/GenBank/DDBJ databases">
        <authorList>
            <person name="Chiriac C."/>
            <person name="Salcher M."/>
            <person name="Ghai R."/>
            <person name="Kavagutti S V."/>
        </authorList>
    </citation>
    <scope>NUCLEOTIDE SEQUENCE</scope>
</reference>
<proteinExistence type="predicted"/>
<name>A0A6J5M909_9CAUD</name>
<accession>A0A6J5M909</accession>
<protein>
    <submittedName>
        <fullName evidence="1">Uncharacterized protein</fullName>
    </submittedName>
</protein>
<evidence type="ECO:0000313" key="1">
    <source>
        <dbReference type="EMBL" id="CAB4143178.1"/>
    </source>
</evidence>
<gene>
    <name evidence="1" type="ORF">UFOVP435_73</name>
</gene>
<dbReference type="EMBL" id="LR796416">
    <property type="protein sequence ID" value="CAB4143178.1"/>
    <property type="molecule type" value="Genomic_DNA"/>
</dbReference>